<sequence>MTEQVVSLNPGESKSISFEAVPSVAKTYQVTVNGLAGSFKAIQPAPQIVIKSFHYVYKGWYTWSLPPIIHAIDVNAIGFAFTNNGQAPIGGVSVEMLVEWDDFIDEGYLVMPAGSVRLTVPVDQYWQVIGQPFIAPVGETKVWFGFEPPYDIRWRDGSGPPSYTITARVYVEGNLVVERVVISSVSYQ</sequence>
<proteinExistence type="predicted"/>
<gene>
    <name evidence="1" type="ORF">S03H2_38592</name>
</gene>
<protein>
    <submittedName>
        <fullName evidence="1">Uncharacterized protein</fullName>
    </submittedName>
</protein>
<reference evidence="1" key="1">
    <citation type="journal article" date="2014" name="Front. Microbiol.">
        <title>High frequency of phylogenetically diverse reductive dehalogenase-homologous genes in deep subseafloor sedimentary metagenomes.</title>
        <authorList>
            <person name="Kawai M."/>
            <person name="Futagami T."/>
            <person name="Toyoda A."/>
            <person name="Takaki Y."/>
            <person name="Nishi S."/>
            <person name="Hori S."/>
            <person name="Arai W."/>
            <person name="Tsubouchi T."/>
            <person name="Morono Y."/>
            <person name="Uchiyama I."/>
            <person name="Ito T."/>
            <person name="Fujiyama A."/>
            <person name="Inagaki F."/>
            <person name="Takami H."/>
        </authorList>
    </citation>
    <scope>NUCLEOTIDE SEQUENCE</scope>
    <source>
        <strain evidence="1">Expedition CK06-06</strain>
    </source>
</reference>
<organism evidence="1">
    <name type="scientific">marine sediment metagenome</name>
    <dbReference type="NCBI Taxonomy" id="412755"/>
    <lineage>
        <taxon>unclassified sequences</taxon>
        <taxon>metagenomes</taxon>
        <taxon>ecological metagenomes</taxon>
    </lineage>
</organism>
<comment type="caution">
    <text evidence="1">The sequence shown here is derived from an EMBL/GenBank/DDBJ whole genome shotgun (WGS) entry which is preliminary data.</text>
</comment>
<accession>X1IIK8</accession>
<dbReference type="EMBL" id="BARU01023806">
    <property type="protein sequence ID" value="GAH57408.1"/>
    <property type="molecule type" value="Genomic_DNA"/>
</dbReference>
<dbReference type="AlphaFoldDB" id="X1IIK8"/>
<name>X1IIK8_9ZZZZ</name>
<evidence type="ECO:0000313" key="1">
    <source>
        <dbReference type="EMBL" id="GAH57408.1"/>
    </source>
</evidence>